<dbReference type="Gene3D" id="3.80.10.10">
    <property type="entry name" value="Ribonuclease Inhibitor"/>
    <property type="match status" value="1"/>
</dbReference>
<name>A0AAD7CID4_9AGAR</name>
<dbReference type="SUPFAM" id="SSF52047">
    <property type="entry name" value="RNI-like"/>
    <property type="match status" value="1"/>
</dbReference>
<dbReference type="AlphaFoldDB" id="A0AAD7CID4"/>
<gene>
    <name evidence="1" type="ORF">FB45DRAFT_1017321</name>
</gene>
<evidence type="ECO:0008006" key="3">
    <source>
        <dbReference type="Google" id="ProtNLM"/>
    </source>
</evidence>
<comment type="caution">
    <text evidence="1">The sequence shown here is derived from an EMBL/GenBank/DDBJ whole genome shotgun (WGS) entry which is preliminary data.</text>
</comment>
<reference evidence="1" key="1">
    <citation type="submission" date="2023-03" db="EMBL/GenBank/DDBJ databases">
        <title>Massive genome expansion in bonnet fungi (Mycena s.s.) driven by repeated elements and novel gene families across ecological guilds.</title>
        <authorList>
            <consortium name="Lawrence Berkeley National Laboratory"/>
            <person name="Harder C.B."/>
            <person name="Miyauchi S."/>
            <person name="Viragh M."/>
            <person name="Kuo A."/>
            <person name="Thoen E."/>
            <person name="Andreopoulos B."/>
            <person name="Lu D."/>
            <person name="Skrede I."/>
            <person name="Drula E."/>
            <person name="Henrissat B."/>
            <person name="Morin E."/>
            <person name="Kohler A."/>
            <person name="Barry K."/>
            <person name="LaButti K."/>
            <person name="Morin E."/>
            <person name="Salamov A."/>
            <person name="Lipzen A."/>
            <person name="Mereny Z."/>
            <person name="Hegedus B."/>
            <person name="Baldrian P."/>
            <person name="Stursova M."/>
            <person name="Weitz H."/>
            <person name="Taylor A."/>
            <person name="Grigoriev I.V."/>
            <person name="Nagy L.G."/>
            <person name="Martin F."/>
            <person name="Kauserud H."/>
        </authorList>
    </citation>
    <scope>NUCLEOTIDE SEQUENCE</scope>
    <source>
        <strain evidence="1">9284</strain>
    </source>
</reference>
<dbReference type="EMBL" id="JARKIF010000001">
    <property type="protein sequence ID" value="KAJ7649893.1"/>
    <property type="molecule type" value="Genomic_DNA"/>
</dbReference>
<protein>
    <recommendedName>
        <fullName evidence="3">F-box protein</fullName>
    </recommendedName>
</protein>
<keyword evidence="2" id="KW-1185">Reference proteome</keyword>
<dbReference type="InterPro" id="IPR032675">
    <property type="entry name" value="LRR_dom_sf"/>
</dbReference>
<organism evidence="1 2">
    <name type="scientific">Roridomyces roridus</name>
    <dbReference type="NCBI Taxonomy" id="1738132"/>
    <lineage>
        <taxon>Eukaryota</taxon>
        <taxon>Fungi</taxon>
        <taxon>Dikarya</taxon>
        <taxon>Basidiomycota</taxon>
        <taxon>Agaricomycotina</taxon>
        <taxon>Agaricomycetes</taxon>
        <taxon>Agaricomycetidae</taxon>
        <taxon>Agaricales</taxon>
        <taxon>Marasmiineae</taxon>
        <taxon>Mycenaceae</taxon>
        <taxon>Roridomyces</taxon>
    </lineage>
</organism>
<evidence type="ECO:0000313" key="2">
    <source>
        <dbReference type="Proteomes" id="UP001221142"/>
    </source>
</evidence>
<proteinExistence type="predicted"/>
<evidence type="ECO:0000313" key="1">
    <source>
        <dbReference type="EMBL" id="KAJ7649893.1"/>
    </source>
</evidence>
<sequence length="294" mass="33018">MEGPLDPEEATLLWRHSERLSSFHFIIPTGQAPPFRLFHGMEPPESLPSLRVFSMYGRYADCAWPAIRRLLRATPNLVELNLGGIPLVDSTHGSSTDNLRLPNLRRISFRCPTADLMRVSAQLEYLSVSTENISIDEFRSLLEQSPGLKRLRVEESTWSTGELRRMPLSQLMSFIPALAHLDIWSFEHETAEVLFTLLAESTPGSSRILPQLQSLEIRPLNAQPSASSLEVLLTALCGRRDSLRTVRIEMSDTVTLPRFVVSPDTLASMRQLVAEGMDIYIGLFLGKQNFLSVS</sequence>
<dbReference type="Proteomes" id="UP001221142">
    <property type="component" value="Unassembled WGS sequence"/>
</dbReference>
<accession>A0AAD7CID4</accession>